<dbReference type="EnsemblMetazoa" id="CJA37519.1">
    <property type="protein sequence ID" value="CJA37519.1"/>
    <property type="gene ID" value="WBGene00213366"/>
</dbReference>
<protein>
    <submittedName>
        <fullName evidence="1">Uncharacterized protein</fullName>
    </submittedName>
</protein>
<name>A0A8R1EP25_CAEJA</name>
<sequence length="144" mass="16002">MDKLDVTQYKAIVIAQQDVMAADANSLVLLVSTVGTALNPAFVRTELIAINLMDTVYALQDIMVKSVRKGALVQHMARHAVRNVTALDDTVLYASTVVKLEGMVNLAFINANASTEQRVTQKHTHNVASRGDLPENWEWKKKRR</sequence>
<proteinExistence type="predicted"/>
<keyword evidence="2" id="KW-1185">Reference proteome</keyword>
<dbReference type="Proteomes" id="UP000005237">
    <property type="component" value="Unassembled WGS sequence"/>
</dbReference>
<evidence type="ECO:0000313" key="1">
    <source>
        <dbReference type="EnsemblMetazoa" id="CJA37519.1"/>
    </source>
</evidence>
<evidence type="ECO:0000313" key="2">
    <source>
        <dbReference type="Proteomes" id="UP000005237"/>
    </source>
</evidence>
<reference evidence="2" key="1">
    <citation type="submission" date="2010-08" db="EMBL/GenBank/DDBJ databases">
        <authorList>
            <consortium name="Caenorhabditis japonica Sequencing Consortium"/>
            <person name="Wilson R.K."/>
        </authorList>
    </citation>
    <scope>NUCLEOTIDE SEQUENCE [LARGE SCALE GENOMIC DNA]</scope>
    <source>
        <strain evidence="2">DF5081</strain>
    </source>
</reference>
<accession>A0A8R1EP25</accession>
<organism evidence="1 2">
    <name type="scientific">Caenorhabditis japonica</name>
    <dbReference type="NCBI Taxonomy" id="281687"/>
    <lineage>
        <taxon>Eukaryota</taxon>
        <taxon>Metazoa</taxon>
        <taxon>Ecdysozoa</taxon>
        <taxon>Nematoda</taxon>
        <taxon>Chromadorea</taxon>
        <taxon>Rhabditida</taxon>
        <taxon>Rhabditina</taxon>
        <taxon>Rhabditomorpha</taxon>
        <taxon>Rhabditoidea</taxon>
        <taxon>Rhabditidae</taxon>
        <taxon>Peloderinae</taxon>
        <taxon>Caenorhabditis</taxon>
    </lineage>
</organism>
<reference evidence="1" key="2">
    <citation type="submission" date="2022-06" db="UniProtKB">
        <authorList>
            <consortium name="EnsemblMetazoa"/>
        </authorList>
    </citation>
    <scope>IDENTIFICATION</scope>
    <source>
        <strain evidence="1">DF5081</strain>
    </source>
</reference>
<dbReference type="AlphaFoldDB" id="A0A8R1EP25"/>